<dbReference type="PANTHER" id="PTHR43130">
    <property type="entry name" value="ARAC-FAMILY TRANSCRIPTIONAL REGULATOR"/>
    <property type="match status" value="1"/>
</dbReference>
<dbReference type="InterPro" id="IPR009057">
    <property type="entry name" value="Homeodomain-like_sf"/>
</dbReference>
<dbReference type="InterPro" id="IPR002818">
    <property type="entry name" value="DJ-1/PfpI"/>
</dbReference>
<evidence type="ECO:0000256" key="1">
    <source>
        <dbReference type="ARBA" id="ARBA00023015"/>
    </source>
</evidence>
<dbReference type="Proteomes" id="UP001064087">
    <property type="component" value="Chromosome"/>
</dbReference>
<keyword evidence="2" id="KW-0238">DNA-binding</keyword>
<evidence type="ECO:0000256" key="3">
    <source>
        <dbReference type="ARBA" id="ARBA00023163"/>
    </source>
</evidence>
<dbReference type="InterPro" id="IPR052158">
    <property type="entry name" value="INH-QAR"/>
</dbReference>
<protein>
    <submittedName>
        <fullName evidence="5">GlxA family transcriptional regulator</fullName>
    </submittedName>
</protein>
<dbReference type="InterPro" id="IPR020449">
    <property type="entry name" value="Tscrpt_reg_AraC-type_HTH"/>
</dbReference>
<evidence type="ECO:0000313" key="5">
    <source>
        <dbReference type="EMBL" id="UXX83302.1"/>
    </source>
</evidence>
<evidence type="ECO:0000259" key="4">
    <source>
        <dbReference type="PROSITE" id="PS01124"/>
    </source>
</evidence>
<sequence>MSQSDYIAKGSASFTIPKVDTPRDFDFVLLPKLTMLALSAAIEPLRVANQISQQELYRWRTMTTDGAPIRCSNNLQLVPDGPIANAARGTRVFVCAGVEPSETMNARLVQWTARQAAHGVAVGAICTGAFTLAKAGLLRGRTFTLHWENQPAFLETFPDLLPSPNLFEIDGDLMTAAGGSASTDLMLNVIEDDFGPEFALVVSDMCLHGRSHSEHAPQKTAQSAILGSRNKNLIAAIRIMQTHLEEPLTVERIAKEIGISRRQLERSFAEHARQSPRQYYADLRLSRGYALLSETDLPISEIAAATGFGDTSAFARVFRGKFDISPSKFRKRW</sequence>
<dbReference type="PROSITE" id="PS01124">
    <property type="entry name" value="HTH_ARAC_FAMILY_2"/>
    <property type="match status" value="1"/>
</dbReference>
<dbReference type="InterPro" id="IPR018060">
    <property type="entry name" value="HTH_AraC"/>
</dbReference>
<proteinExistence type="predicted"/>
<accession>A0ABY6DB12</accession>
<feature type="domain" description="HTH araC/xylS-type" evidence="4">
    <location>
        <begin position="234"/>
        <end position="332"/>
    </location>
</feature>
<name>A0ABY6DB12_9RHOB</name>
<dbReference type="PANTHER" id="PTHR43130:SF3">
    <property type="entry name" value="HTH-TYPE TRANSCRIPTIONAL REGULATOR RV1931C"/>
    <property type="match status" value="1"/>
</dbReference>
<dbReference type="EMBL" id="CP106738">
    <property type="protein sequence ID" value="UXX83302.1"/>
    <property type="molecule type" value="Genomic_DNA"/>
</dbReference>
<gene>
    <name evidence="5" type="ORF">N7U68_19955</name>
</gene>
<dbReference type="SUPFAM" id="SSF46689">
    <property type="entry name" value="Homeodomain-like"/>
    <property type="match status" value="2"/>
</dbReference>
<organism evidence="5 6">
    <name type="scientific">Roseovarius pelagicus</name>
    <dbReference type="NCBI Taxonomy" id="2980108"/>
    <lineage>
        <taxon>Bacteria</taxon>
        <taxon>Pseudomonadati</taxon>
        <taxon>Pseudomonadota</taxon>
        <taxon>Alphaproteobacteria</taxon>
        <taxon>Rhodobacterales</taxon>
        <taxon>Roseobacteraceae</taxon>
        <taxon>Roseovarius</taxon>
    </lineage>
</organism>
<evidence type="ECO:0000256" key="2">
    <source>
        <dbReference type="ARBA" id="ARBA00023125"/>
    </source>
</evidence>
<dbReference type="CDD" id="cd03136">
    <property type="entry name" value="GATase1_AraC_ArgR_like"/>
    <property type="match status" value="1"/>
</dbReference>
<dbReference type="SUPFAM" id="SSF52317">
    <property type="entry name" value="Class I glutamine amidotransferase-like"/>
    <property type="match status" value="1"/>
</dbReference>
<reference evidence="5" key="1">
    <citation type="submission" date="2022-10" db="EMBL/GenBank/DDBJ databases">
        <title>Roseovarius pelagicus sp. nov., isolated from Arctic seawater.</title>
        <authorList>
            <person name="Hong Y.W."/>
            <person name="Hwang C.Y."/>
        </authorList>
    </citation>
    <scope>NUCLEOTIDE SEQUENCE</scope>
    <source>
        <strain evidence="5">HL-MP18</strain>
    </source>
</reference>
<keyword evidence="6" id="KW-1185">Reference proteome</keyword>
<dbReference type="Gene3D" id="1.10.10.60">
    <property type="entry name" value="Homeodomain-like"/>
    <property type="match status" value="1"/>
</dbReference>
<dbReference type="SMART" id="SM00342">
    <property type="entry name" value="HTH_ARAC"/>
    <property type="match status" value="1"/>
</dbReference>
<dbReference type="Pfam" id="PF12833">
    <property type="entry name" value="HTH_18"/>
    <property type="match status" value="1"/>
</dbReference>
<evidence type="ECO:0000313" key="6">
    <source>
        <dbReference type="Proteomes" id="UP001064087"/>
    </source>
</evidence>
<keyword evidence="1" id="KW-0805">Transcription regulation</keyword>
<dbReference type="Pfam" id="PF01965">
    <property type="entry name" value="DJ-1_PfpI"/>
    <property type="match status" value="1"/>
</dbReference>
<dbReference type="RefSeq" id="WP_263047951.1">
    <property type="nucleotide sequence ID" value="NZ_CP106738.1"/>
</dbReference>
<dbReference type="InterPro" id="IPR029062">
    <property type="entry name" value="Class_I_gatase-like"/>
</dbReference>
<dbReference type="PRINTS" id="PR00032">
    <property type="entry name" value="HTHARAC"/>
</dbReference>
<dbReference type="Gene3D" id="3.40.50.880">
    <property type="match status" value="1"/>
</dbReference>
<keyword evidence="3" id="KW-0804">Transcription</keyword>